<name>A0A2U2PI19_9SPHI</name>
<dbReference type="AlphaFoldDB" id="A0A2U2PI19"/>
<sequence>MNTSGQLSLPQISIIIVTYNAAGSLQDCLNSIFRQRYPNIAIIVIDGGSTDGTVDILEKNNARIAFWRSEPDEGIYDAMNKGLRHASGDWVYFLGADDLLLDAFSDFVTQLRDSQTIYYGSVIMSGRRYLSEVNAYRHAKTGLCHQSVIYPASVFKKYSFDTRYKISADHVLNMQCWKDPDFRFEFRDYIIANFSDTGVSSLNKDKLFEKEHVSLVLKHYGVKIWLRFLFRRLKAKLAAS</sequence>
<dbReference type="SUPFAM" id="SSF53448">
    <property type="entry name" value="Nucleotide-diphospho-sugar transferases"/>
    <property type="match status" value="1"/>
</dbReference>
<dbReference type="PANTHER" id="PTHR43685">
    <property type="entry name" value="GLYCOSYLTRANSFERASE"/>
    <property type="match status" value="1"/>
</dbReference>
<dbReference type="Pfam" id="PF00535">
    <property type="entry name" value="Glycos_transf_2"/>
    <property type="match status" value="1"/>
</dbReference>
<dbReference type="GO" id="GO:0016740">
    <property type="term" value="F:transferase activity"/>
    <property type="evidence" value="ECO:0007669"/>
    <property type="project" value="UniProtKB-KW"/>
</dbReference>
<dbReference type="OrthoDB" id="9788101at2"/>
<gene>
    <name evidence="2" type="ORF">DDR33_09000</name>
</gene>
<dbReference type="EMBL" id="QEAS01000006">
    <property type="protein sequence ID" value="PWG81053.1"/>
    <property type="molecule type" value="Genomic_DNA"/>
</dbReference>
<organism evidence="2 3">
    <name type="scientific">Pararcticibacter amylolyticus</name>
    <dbReference type="NCBI Taxonomy" id="2173175"/>
    <lineage>
        <taxon>Bacteria</taxon>
        <taxon>Pseudomonadati</taxon>
        <taxon>Bacteroidota</taxon>
        <taxon>Sphingobacteriia</taxon>
        <taxon>Sphingobacteriales</taxon>
        <taxon>Sphingobacteriaceae</taxon>
        <taxon>Pararcticibacter</taxon>
    </lineage>
</organism>
<proteinExistence type="predicted"/>
<dbReference type="CDD" id="cd06433">
    <property type="entry name" value="GT_2_WfgS_like"/>
    <property type="match status" value="1"/>
</dbReference>
<reference evidence="2 3" key="1">
    <citation type="submission" date="2018-04" db="EMBL/GenBank/DDBJ databases">
        <title>Pedobacter chongqingensis sp. nov., isolated from a rottenly hemp rope.</title>
        <authorList>
            <person name="Cai Y."/>
        </authorList>
    </citation>
    <scope>NUCLEOTIDE SEQUENCE [LARGE SCALE GENOMIC DNA]</scope>
    <source>
        <strain evidence="2 3">FJ4-8</strain>
    </source>
</reference>
<evidence type="ECO:0000313" key="2">
    <source>
        <dbReference type="EMBL" id="PWG81053.1"/>
    </source>
</evidence>
<dbReference type="InterPro" id="IPR050834">
    <property type="entry name" value="Glycosyltransf_2"/>
</dbReference>
<dbReference type="InterPro" id="IPR001173">
    <property type="entry name" value="Glyco_trans_2-like"/>
</dbReference>
<dbReference type="Gene3D" id="3.90.550.10">
    <property type="entry name" value="Spore Coat Polysaccharide Biosynthesis Protein SpsA, Chain A"/>
    <property type="match status" value="1"/>
</dbReference>
<dbReference type="InterPro" id="IPR029044">
    <property type="entry name" value="Nucleotide-diphossugar_trans"/>
</dbReference>
<dbReference type="Proteomes" id="UP000245647">
    <property type="component" value="Unassembled WGS sequence"/>
</dbReference>
<feature type="domain" description="Glycosyltransferase 2-like" evidence="1">
    <location>
        <begin position="13"/>
        <end position="129"/>
    </location>
</feature>
<accession>A0A2U2PI19</accession>
<dbReference type="RefSeq" id="WP_109415437.1">
    <property type="nucleotide sequence ID" value="NZ_QEAS01000006.1"/>
</dbReference>
<dbReference type="PANTHER" id="PTHR43685:SF2">
    <property type="entry name" value="GLYCOSYLTRANSFERASE 2-LIKE DOMAIN-CONTAINING PROTEIN"/>
    <property type="match status" value="1"/>
</dbReference>
<comment type="caution">
    <text evidence="2">The sequence shown here is derived from an EMBL/GenBank/DDBJ whole genome shotgun (WGS) entry which is preliminary data.</text>
</comment>
<evidence type="ECO:0000313" key="3">
    <source>
        <dbReference type="Proteomes" id="UP000245647"/>
    </source>
</evidence>
<keyword evidence="3" id="KW-1185">Reference proteome</keyword>
<protein>
    <submittedName>
        <fullName evidence="2">Glycosyltransferase</fullName>
    </submittedName>
</protein>
<evidence type="ECO:0000259" key="1">
    <source>
        <dbReference type="Pfam" id="PF00535"/>
    </source>
</evidence>
<keyword evidence="2" id="KW-0808">Transferase</keyword>